<dbReference type="AlphaFoldDB" id="A0A418Y7C5"/>
<proteinExistence type="predicted"/>
<dbReference type="EMBL" id="QYUP01000023">
    <property type="protein sequence ID" value="RJG25725.1"/>
    <property type="molecule type" value="Genomic_DNA"/>
</dbReference>
<keyword evidence="2" id="KW-1185">Reference proteome</keyword>
<comment type="caution">
    <text evidence="1">The sequence shown here is derived from an EMBL/GenBank/DDBJ whole genome shotgun (WGS) entry which is preliminary data.</text>
</comment>
<sequence>MRLFMYPYYRDESQQSIVRAVRIAAAAAAMLAAHSSHGQASASVSLTSEYSARGQSLSDGRASPQLSLSWDGVQGWYAGAFAAPRLTLARRTGVAKMVAFGGYAHRLRSGLSWEAGASSTVFSDLRGYNYNETWLGLASDRLSARLYYAPAYYGYFGRVAYAELNGFHPIGERINLIAHVGVLHGLRGLTAAMRDRIDVRLAVGVDAGPCNVQLAWLGTTTFGSGRAANGFRTPRALAVTATYSF</sequence>
<evidence type="ECO:0000313" key="2">
    <source>
        <dbReference type="Proteomes" id="UP000284006"/>
    </source>
</evidence>
<name>A0A418Y7C5_9BURK</name>
<reference evidence="1 2" key="1">
    <citation type="submission" date="2018-09" db="EMBL/GenBank/DDBJ databases">
        <authorList>
            <person name="Zhu H."/>
        </authorList>
    </citation>
    <scope>NUCLEOTIDE SEQUENCE [LARGE SCALE GENOMIC DNA]</scope>
    <source>
        <strain evidence="1 2">K1S02-61</strain>
    </source>
</reference>
<dbReference type="Proteomes" id="UP000284006">
    <property type="component" value="Unassembled WGS sequence"/>
</dbReference>
<dbReference type="OrthoDB" id="9793561at2"/>
<dbReference type="InterPro" id="IPR010239">
    <property type="entry name" value="CHP02001"/>
</dbReference>
<organism evidence="1 2">
    <name type="scientific">Massilia cavernae</name>
    <dbReference type="NCBI Taxonomy" id="2320864"/>
    <lineage>
        <taxon>Bacteria</taxon>
        <taxon>Pseudomonadati</taxon>
        <taxon>Pseudomonadota</taxon>
        <taxon>Betaproteobacteria</taxon>
        <taxon>Burkholderiales</taxon>
        <taxon>Oxalobacteraceae</taxon>
        <taxon>Telluria group</taxon>
        <taxon>Massilia</taxon>
    </lineage>
</organism>
<accession>A0A418Y7C5</accession>
<gene>
    <name evidence="1" type="ORF">D3872_02740</name>
</gene>
<dbReference type="Pfam" id="PF09694">
    <property type="entry name" value="Gcw_chp"/>
    <property type="match status" value="1"/>
</dbReference>
<evidence type="ECO:0000313" key="1">
    <source>
        <dbReference type="EMBL" id="RJG25725.1"/>
    </source>
</evidence>
<protein>
    <submittedName>
        <fullName evidence="1">Uncharacterized protein</fullName>
    </submittedName>
</protein>
<dbReference type="NCBIfam" id="TIGR02001">
    <property type="entry name" value="gcw_chp"/>
    <property type="match status" value="1"/>
</dbReference>